<feature type="domain" description="C2H2-type" evidence="6">
    <location>
        <begin position="228"/>
        <end position="257"/>
    </location>
</feature>
<evidence type="ECO:0000256" key="1">
    <source>
        <dbReference type="ARBA" id="ARBA00022723"/>
    </source>
</evidence>
<keyword evidence="3" id="KW-0862">Zinc</keyword>
<reference evidence="7 8" key="1">
    <citation type="submission" date="2023-04" db="EMBL/GenBank/DDBJ databases">
        <title>Genome of Basidiobolus ranarum AG-B5.</title>
        <authorList>
            <person name="Stajich J.E."/>
            <person name="Carter-House D."/>
            <person name="Gryganskyi A."/>
        </authorList>
    </citation>
    <scope>NUCLEOTIDE SEQUENCE [LARGE SCALE GENOMIC DNA]</scope>
    <source>
        <strain evidence="7 8">AG-B5</strain>
    </source>
</reference>
<name>A0ABR2X3X7_9FUNG</name>
<dbReference type="InterPro" id="IPR013087">
    <property type="entry name" value="Znf_C2H2_type"/>
</dbReference>
<keyword evidence="8" id="KW-1185">Reference proteome</keyword>
<proteinExistence type="predicted"/>
<evidence type="ECO:0000313" key="7">
    <source>
        <dbReference type="EMBL" id="KAK9768465.1"/>
    </source>
</evidence>
<evidence type="ECO:0000259" key="6">
    <source>
        <dbReference type="PROSITE" id="PS50157"/>
    </source>
</evidence>
<dbReference type="SMART" id="SM00355">
    <property type="entry name" value="ZnF_C2H2"/>
    <property type="match status" value="2"/>
</dbReference>
<evidence type="ECO:0000256" key="4">
    <source>
        <dbReference type="PROSITE-ProRule" id="PRU00042"/>
    </source>
</evidence>
<protein>
    <recommendedName>
        <fullName evidence="6">C2H2-type domain-containing protein</fullName>
    </recommendedName>
</protein>
<dbReference type="Proteomes" id="UP001479436">
    <property type="component" value="Unassembled WGS sequence"/>
</dbReference>
<feature type="domain" description="C2H2-type" evidence="6">
    <location>
        <begin position="200"/>
        <end position="227"/>
    </location>
</feature>
<dbReference type="Gene3D" id="3.30.160.60">
    <property type="entry name" value="Classic Zinc Finger"/>
    <property type="match status" value="2"/>
</dbReference>
<dbReference type="InterPro" id="IPR036236">
    <property type="entry name" value="Znf_C2H2_sf"/>
</dbReference>
<accession>A0ABR2X3X7</accession>
<keyword evidence="2 4" id="KW-0863">Zinc-finger</keyword>
<evidence type="ECO:0000313" key="8">
    <source>
        <dbReference type="Proteomes" id="UP001479436"/>
    </source>
</evidence>
<feature type="region of interest" description="Disordered" evidence="5">
    <location>
        <begin position="95"/>
        <end position="120"/>
    </location>
</feature>
<evidence type="ECO:0000256" key="3">
    <source>
        <dbReference type="ARBA" id="ARBA00022833"/>
    </source>
</evidence>
<sequence>MRFSQCEQNREEMMDSPILPSPRSLFPELFKEYLQHAKIAAPSFKPQILISPLHAGFDKSLNPDLAQKHRTLSLFGCCEVGCNCDANILGGSAKSSPSEAYSGSTSSLSSTPSSPDGFDYLRQHHERKRKSDDYNVEQHDGTLNTKIQKVDSSSGFFGLQRIPDGSFTDTFNDNLTSFRRALPLAVGPSKPMPTTIRKPYQCTFCGKRFARPSSLKTHTYSHTGEKPFVCLEEGCHSQFSVLSNLRRHAKLHASMKGENFDNMKDYS</sequence>
<dbReference type="EMBL" id="JASJQH010000017">
    <property type="protein sequence ID" value="KAK9768465.1"/>
    <property type="molecule type" value="Genomic_DNA"/>
</dbReference>
<dbReference type="PROSITE" id="PS50157">
    <property type="entry name" value="ZINC_FINGER_C2H2_2"/>
    <property type="match status" value="2"/>
</dbReference>
<evidence type="ECO:0000256" key="5">
    <source>
        <dbReference type="SAM" id="MobiDB-lite"/>
    </source>
</evidence>
<dbReference type="PROSITE" id="PS00028">
    <property type="entry name" value="ZINC_FINGER_C2H2_1"/>
    <property type="match status" value="2"/>
</dbReference>
<dbReference type="PANTHER" id="PTHR23235">
    <property type="entry name" value="KRUEPPEL-LIKE TRANSCRIPTION FACTOR"/>
    <property type="match status" value="1"/>
</dbReference>
<evidence type="ECO:0000256" key="2">
    <source>
        <dbReference type="ARBA" id="ARBA00022771"/>
    </source>
</evidence>
<organism evidence="7 8">
    <name type="scientific">Basidiobolus ranarum</name>
    <dbReference type="NCBI Taxonomy" id="34480"/>
    <lineage>
        <taxon>Eukaryota</taxon>
        <taxon>Fungi</taxon>
        <taxon>Fungi incertae sedis</taxon>
        <taxon>Zoopagomycota</taxon>
        <taxon>Entomophthoromycotina</taxon>
        <taxon>Basidiobolomycetes</taxon>
        <taxon>Basidiobolales</taxon>
        <taxon>Basidiobolaceae</taxon>
        <taxon>Basidiobolus</taxon>
    </lineage>
</organism>
<dbReference type="Pfam" id="PF00096">
    <property type="entry name" value="zf-C2H2"/>
    <property type="match status" value="1"/>
</dbReference>
<dbReference type="SUPFAM" id="SSF57667">
    <property type="entry name" value="beta-beta-alpha zinc fingers"/>
    <property type="match status" value="1"/>
</dbReference>
<keyword evidence="1" id="KW-0479">Metal-binding</keyword>
<comment type="caution">
    <text evidence="7">The sequence shown here is derived from an EMBL/GenBank/DDBJ whole genome shotgun (WGS) entry which is preliminary data.</text>
</comment>
<gene>
    <name evidence="7" type="ORF">K7432_000876</name>
</gene>
<feature type="compositionally biased region" description="Low complexity" evidence="5">
    <location>
        <begin position="102"/>
        <end position="115"/>
    </location>
</feature>